<keyword evidence="3" id="KW-1185">Reference proteome</keyword>
<evidence type="ECO:0000313" key="2">
    <source>
        <dbReference type="EMBL" id="KIK90633.1"/>
    </source>
</evidence>
<sequence length="488" mass="50772">MDVGREDSETDKPIRRNQLRQNAKRTYTVLAVEELDSHDSNSFPRLPGRVLVGRIVYDGVLGRFSATEDKRVIDIASSELTPVGLYIECIYILRYTLPTAISLAPDTQSFVHFRSFVVIPALAPSIRFVGPPPSELANSSSFLVLRLAPSFDYELTSPRTLSRLSRSHAPTFINLLSLFVAHARCHMLINASAILNSTTEPNLNSQKFARAEPSTHNLLPLPSSTLLSPGPYQAVTAPSPSSGLSALDSDFGIPVFPPSTIPPSSAGNGYTVSPFLLAIEDPSTSPIPSSSGLTGSSMATGTTMGTSLPLSISNTLTSRLDVSASPSSSSLSASGTAVPVTPSSASSTVSLSTGTSIFTFTFTPTSVLPFPTASATPPFSSPTSMSTSLSTAPTTSPSPTAIHTSFTPTSASPTTSTSSRRTSEAEAETTTLFVLTTALTTVTLPSPSHSTSTRTINSVIPGHGGTTTYIVTASGSLSTDSAGSAVGG</sequence>
<feature type="region of interest" description="Disordered" evidence="1">
    <location>
        <begin position="286"/>
        <end position="306"/>
    </location>
</feature>
<feature type="region of interest" description="Disordered" evidence="1">
    <location>
        <begin position="321"/>
        <end position="349"/>
    </location>
</feature>
<gene>
    <name evidence="2" type="ORF">PAXRUDRAFT_14236</name>
</gene>
<reference evidence="2 3" key="1">
    <citation type="submission" date="2014-04" db="EMBL/GenBank/DDBJ databases">
        <authorList>
            <consortium name="DOE Joint Genome Institute"/>
            <person name="Kuo A."/>
            <person name="Kohler A."/>
            <person name="Jargeat P."/>
            <person name="Nagy L.G."/>
            <person name="Floudas D."/>
            <person name="Copeland A."/>
            <person name="Barry K.W."/>
            <person name="Cichocki N."/>
            <person name="Veneault-Fourrey C."/>
            <person name="LaButti K."/>
            <person name="Lindquist E.A."/>
            <person name="Lipzen A."/>
            <person name="Lundell T."/>
            <person name="Morin E."/>
            <person name="Murat C."/>
            <person name="Sun H."/>
            <person name="Tunlid A."/>
            <person name="Henrissat B."/>
            <person name="Grigoriev I.V."/>
            <person name="Hibbett D.S."/>
            <person name="Martin F."/>
            <person name="Nordberg H.P."/>
            <person name="Cantor M.N."/>
            <person name="Hua S.X."/>
        </authorList>
    </citation>
    <scope>NUCLEOTIDE SEQUENCE [LARGE SCALE GENOMIC DNA]</scope>
    <source>
        <strain evidence="2 3">Ve08.2h10</strain>
    </source>
</reference>
<name>A0A0D0DI54_9AGAM</name>
<proteinExistence type="predicted"/>
<evidence type="ECO:0000313" key="3">
    <source>
        <dbReference type="Proteomes" id="UP000054538"/>
    </source>
</evidence>
<dbReference type="HOGENOM" id="CLU_559086_0_0_1"/>
<dbReference type="STRING" id="930991.A0A0D0DI54"/>
<feature type="compositionally biased region" description="Low complexity" evidence="1">
    <location>
        <begin position="323"/>
        <end position="349"/>
    </location>
</feature>
<protein>
    <submittedName>
        <fullName evidence="2">Uncharacterized protein</fullName>
    </submittedName>
</protein>
<evidence type="ECO:0000256" key="1">
    <source>
        <dbReference type="SAM" id="MobiDB-lite"/>
    </source>
</evidence>
<feature type="compositionally biased region" description="Low complexity" evidence="1">
    <location>
        <begin position="375"/>
        <end position="420"/>
    </location>
</feature>
<reference evidence="3" key="2">
    <citation type="submission" date="2015-01" db="EMBL/GenBank/DDBJ databases">
        <title>Evolutionary Origins and Diversification of the Mycorrhizal Mutualists.</title>
        <authorList>
            <consortium name="DOE Joint Genome Institute"/>
            <consortium name="Mycorrhizal Genomics Consortium"/>
            <person name="Kohler A."/>
            <person name="Kuo A."/>
            <person name="Nagy L.G."/>
            <person name="Floudas D."/>
            <person name="Copeland A."/>
            <person name="Barry K.W."/>
            <person name="Cichocki N."/>
            <person name="Veneault-Fourrey C."/>
            <person name="LaButti K."/>
            <person name="Lindquist E.A."/>
            <person name="Lipzen A."/>
            <person name="Lundell T."/>
            <person name="Morin E."/>
            <person name="Murat C."/>
            <person name="Riley R."/>
            <person name="Ohm R."/>
            <person name="Sun H."/>
            <person name="Tunlid A."/>
            <person name="Henrissat B."/>
            <person name="Grigoriev I.V."/>
            <person name="Hibbett D.S."/>
            <person name="Martin F."/>
        </authorList>
    </citation>
    <scope>NUCLEOTIDE SEQUENCE [LARGE SCALE GENOMIC DNA]</scope>
    <source>
        <strain evidence="3">Ve08.2h10</strain>
    </source>
</reference>
<feature type="region of interest" description="Disordered" evidence="1">
    <location>
        <begin position="375"/>
        <end position="428"/>
    </location>
</feature>
<dbReference type="EMBL" id="KN825490">
    <property type="protein sequence ID" value="KIK90633.1"/>
    <property type="molecule type" value="Genomic_DNA"/>
</dbReference>
<dbReference type="Proteomes" id="UP000054538">
    <property type="component" value="Unassembled WGS sequence"/>
</dbReference>
<organism evidence="2 3">
    <name type="scientific">Paxillus rubicundulus Ve08.2h10</name>
    <dbReference type="NCBI Taxonomy" id="930991"/>
    <lineage>
        <taxon>Eukaryota</taxon>
        <taxon>Fungi</taxon>
        <taxon>Dikarya</taxon>
        <taxon>Basidiomycota</taxon>
        <taxon>Agaricomycotina</taxon>
        <taxon>Agaricomycetes</taxon>
        <taxon>Agaricomycetidae</taxon>
        <taxon>Boletales</taxon>
        <taxon>Paxilineae</taxon>
        <taxon>Paxillaceae</taxon>
        <taxon>Paxillus</taxon>
    </lineage>
</organism>
<dbReference type="InParanoid" id="A0A0D0DI54"/>
<dbReference type="AlphaFoldDB" id="A0A0D0DI54"/>
<accession>A0A0D0DI54</accession>